<accession>A0A521G1Y2</accession>
<feature type="region of interest" description="Disordered" evidence="6">
    <location>
        <begin position="45"/>
        <end position="71"/>
    </location>
</feature>
<organism evidence="8 9">
    <name type="scientific">Candidatus Electronema aureum</name>
    <dbReference type="NCBI Taxonomy" id="2005002"/>
    <lineage>
        <taxon>Bacteria</taxon>
        <taxon>Pseudomonadati</taxon>
        <taxon>Thermodesulfobacteriota</taxon>
        <taxon>Desulfobulbia</taxon>
        <taxon>Desulfobulbales</taxon>
        <taxon>Desulfobulbaceae</taxon>
        <taxon>Candidatus Electronema</taxon>
    </lineage>
</organism>
<evidence type="ECO:0000256" key="6">
    <source>
        <dbReference type="SAM" id="MobiDB-lite"/>
    </source>
</evidence>
<dbReference type="InterPro" id="IPR027385">
    <property type="entry name" value="Beta-barrel_OMP"/>
</dbReference>
<dbReference type="AlphaFoldDB" id="A0A521G1Y2"/>
<dbReference type="SUPFAM" id="SSF56925">
    <property type="entry name" value="OMPA-like"/>
    <property type="match status" value="1"/>
</dbReference>
<gene>
    <name evidence="8" type="ORF">CDV28_11353</name>
</gene>
<feature type="domain" description="Outer membrane protein beta-barrel" evidence="7">
    <location>
        <begin position="152"/>
        <end position="310"/>
    </location>
</feature>
<name>A0A521G1Y2_9BACT</name>
<evidence type="ECO:0000256" key="1">
    <source>
        <dbReference type="ARBA" id="ARBA00004571"/>
    </source>
</evidence>
<comment type="subcellular location">
    <subcellularLocation>
        <location evidence="1">Cell outer membrane</location>
        <topology evidence="1">Multi-pass membrane protein</topology>
    </subcellularLocation>
</comment>
<keyword evidence="4" id="KW-0732">Signal</keyword>
<evidence type="ECO:0000313" key="9">
    <source>
        <dbReference type="Proteomes" id="UP000316238"/>
    </source>
</evidence>
<reference evidence="8" key="1">
    <citation type="submission" date="2017-07" db="EMBL/GenBank/DDBJ databases">
        <title>The cable genome - Insights into the physiology and evolution of filamentous bacteria capable of sulfide oxidation via long distance electron transfer.</title>
        <authorList>
            <person name="Thorup C."/>
            <person name="Bjerg J.T."/>
            <person name="Schreiber L."/>
            <person name="Nielsen L.P."/>
            <person name="Kjeldsen K.U."/>
            <person name="Boesen T."/>
            <person name="Boggild A."/>
            <person name="Meysman F."/>
            <person name="Geelhoed J."/>
            <person name="Schramm A."/>
        </authorList>
    </citation>
    <scope>NUCLEOTIDE SEQUENCE [LARGE SCALE GENOMIC DNA]</scope>
    <source>
        <strain evidence="8">GS</strain>
    </source>
</reference>
<dbReference type="GO" id="GO:0009279">
    <property type="term" value="C:cell outer membrane"/>
    <property type="evidence" value="ECO:0007669"/>
    <property type="project" value="UniProtKB-SubCell"/>
</dbReference>
<dbReference type="PANTHER" id="PTHR35892:SF2">
    <property type="entry name" value="OUTER MEMBRANE PROTEIN PAGN"/>
    <property type="match status" value="1"/>
</dbReference>
<keyword evidence="2" id="KW-1134">Transmembrane beta strand</keyword>
<dbReference type="InterPro" id="IPR051723">
    <property type="entry name" value="Bact_OM_Invasion-Related"/>
</dbReference>
<evidence type="ECO:0000313" key="8">
    <source>
        <dbReference type="EMBL" id="TAA75024.1"/>
    </source>
</evidence>
<dbReference type="Pfam" id="PF13505">
    <property type="entry name" value="OMP_b-brl"/>
    <property type="match status" value="1"/>
</dbReference>
<dbReference type="EMBL" id="NQJD01000013">
    <property type="protein sequence ID" value="TAA75024.1"/>
    <property type="molecule type" value="Genomic_DNA"/>
</dbReference>
<dbReference type="Proteomes" id="UP000316238">
    <property type="component" value="Unassembled WGS sequence"/>
</dbReference>
<evidence type="ECO:0000256" key="2">
    <source>
        <dbReference type="ARBA" id="ARBA00022452"/>
    </source>
</evidence>
<proteinExistence type="predicted"/>
<evidence type="ECO:0000256" key="3">
    <source>
        <dbReference type="ARBA" id="ARBA00022692"/>
    </source>
</evidence>
<sequence>MLKRFGNDRTIRIKGENMKKIMSAAVASVLLFAAAGYSIAGSKYAPPKGPAEEGCSGDCQDQIDGLNSSQARQDEQINALQADQGRQDQQINALESGQGRQDEQIMANSARLDQHDNEINALKTRKTDEYNPWYVKGVARMIWSGSMDVDKAEYGFTGETDTGYGIGLAGGRRFGNFRAEGELAAQTSDFSTKGLSDIAIKTMMLNGFYHVPVPAFGIFGNNCNALSVYGMAGMGAGKAEVTFENDDEDSDTGFAYKVGAGVAYDIAANMAVDVGYEYMRTSAIELGNDDHMMFNDVKNSSFNAALRYSF</sequence>
<dbReference type="PANTHER" id="PTHR35892">
    <property type="entry name" value="OUTER MEMBRANE PROTEIN PAGN-RELATED"/>
    <property type="match status" value="1"/>
</dbReference>
<dbReference type="InterPro" id="IPR011250">
    <property type="entry name" value="OMP/PagP_B-barrel"/>
</dbReference>
<dbReference type="Gene3D" id="2.40.160.20">
    <property type="match status" value="1"/>
</dbReference>
<keyword evidence="3" id="KW-0812">Transmembrane</keyword>
<evidence type="ECO:0000256" key="4">
    <source>
        <dbReference type="ARBA" id="ARBA00022729"/>
    </source>
</evidence>
<evidence type="ECO:0000256" key="5">
    <source>
        <dbReference type="ARBA" id="ARBA00023136"/>
    </source>
</evidence>
<keyword evidence="5" id="KW-0472">Membrane</keyword>
<comment type="caution">
    <text evidence="8">The sequence shown here is derived from an EMBL/GenBank/DDBJ whole genome shotgun (WGS) entry which is preliminary data.</text>
</comment>
<protein>
    <submittedName>
        <fullName evidence="8">Opacity protein</fullName>
    </submittedName>
</protein>
<keyword evidence="9" id="KW-1185">Reference proteome</keyword>
<evidence type="ECO:0000259" key="7">
    <source>
        <dbReference type="Pfam" id="PF13505"/>
    </source>
</evidence>